<protein>
    <recommendedName>
        <fullName evidence="4">Bacterial mobilisation domain-containing protein</fullName>
    </recommendedName>
</protein>
<name>A0ABV3PDV7_9ACTN</name>
<keyword evidence="3" id="KW-1185">Reference proteome</keyword>
<evidence type="ECO:0000313" key="2">
    <source>
        <dbReference type="EMBL" id="MEW9267825.1"/>
    </source>
</evidence>
<dbReference type="Proteomes" id="UP001555826">
    <property type="component" value="Unassembled WGS sequence"/>
</dbReference>
<evidence type="ECO:0000256" key="1">
    <source>
        <dbReference type="SAM" id="MobiDB-lite"/>
    </source>
</evidence>
<accession>A0ABV3PDV7</accession>
<evidence type="ECO:0000313" key="3">
    <source>
        <dbReference type="Proteomes" id="UP001555826"/>
    </source>
</evidence>
<reference evidence="2 3" key="1">
    <citation type="submission" date="2024-07" db="EMBL/GenBank/DDBJ databases">
        <authorList>
            <person name="Thanompreechachai J."/>
            <person name="Duangmal K."/>
        </authorList>
    </citation>
    <scope>NUCLEOTIDE SEQUENCE [LARGE SCALE GENOMIC DNA]</scope>
    <source>
        <strain evidence="2 3">KCTC 19886</strain>
    </source>
</reference>
<comment type="caution">
    <text evidence="2">The sequence shown here is derived from an EMBL/GenBank/DDBJ whole genome shotgun (WGS) entry which is preliminary data.</text>
</comment>
<dbReference type="RefSeq" id="WP_367641332.1">
    <property type="nucleotide sequence ID" value="NZ_JBFNQN010000026.1"/>
</dbReference>
<evidence type="ECO:0008006" key="4">
    <source>
        <dbReference type="Google" id="ProtNLM"/>
    </source>
</evidence>
<organism evidence="2 3">
    <name type="scientific">Kineococcus endophyticus</name>
    <dbReference type="NCBI Taxonomy" id="1181883"/>
    <lineage>
        <taxon>Bacteria</taxon>
        <taxon>Bacillati</taxon>
        <taxon>Actinomycetota</taxon>
        <taxon>Actinomycetes</taxon>
        <taxon>Kineosporiales</taxon>
        <taxon>Kineosporiaceae</taxon>
        <taxon>Kineococcus</taxon>
    </lineage>
</organism>
<feature type="region of interest" description="Disordered" evidence="1">
    <location>
        <begin position="126"/>
        <end position="151"/>
    </location>
</feature>
<sequence>MDPDALAAWDAARTASGRKEMGAWVRAVVEDVLGTYPPGQRPGDVPRVPEVNAEAYAHLTAAANNLNQLTRYSHQDETLHPEVLAAVRAVVAAAMEVRGVKTQPTAKHDVTEPGAVIWKRPAGVEETNLHPSGSHQGYAIYEQGKPEDGQE</sequence>
<proteinExistence type="predicted"/>
<dbReference type="EMBL" id="JBFNQN010000026">
    <property type="protein sequence ID" value="MEW9267825.1"/>
    <property type="molecule type" value="Genomic_DNA"/>
</dbReference>
<gene>
    <name evidence="2" type="ORF">AB1207_24055</name>
</gene>